<reference evidence="1" key="1">
    <citation type="submission" date="2019-08" db="EMBL/GenBank/DDBJ databases">
        <authorList>
            <person name="Kucharzyk K."/>
            <person name="Murdoch R.W."/>
            <person name="Higgins S."/>
            <person name="Loffler F."/>
        </authorList>
    </citation>
    <scope>NUCLEOTIDE SEQUENCE</scope>
</reference>
<comment type="caution">
    <text evidence="1">The sequence shown here is derived from an EMBL/GenBank/DDBJ whole genome shotgun (WGS) entry which is preliminary data.</text>
</comment>
<dbReference type="InterPro" id="IPR029063">
    <property type="entry name" value="SAM-dependent_MTases_sf"/>
</dbReference>
<dbReference type="SUPFAM" id="SSF53335">
    <property type="entry name" value="S-adenosyl-L-methionine-dependent methyltransferases"/>
    <property type="match status" value="1"/>
</dbReference>
<name>A0A645BVC1_9ZZZZ</name>
<organism evidence="1">
    <name type="scientific">bioreactor metagenome</name>
    <dbReference type="NCBI Taxonomy" id="1076179"/>
    <lineage>
        <taxon>unclassified sequences</taxon>
        <taxon>metagenomes</taxon>
        <taxon>ecological metagenomes</taxon>
    </lineage>
</organism>
<evidence type="ECO:0000313" key="1">
    <source>
        <dbReference type="EMBL" id="MPM67163.1"/>
    </source>
</evidence>
<proteinExistence type="predicted"/>
<dbReference type="CDD" id="cd02440">
    <property type="entry name" value="AdoMet_MTases"/>
    <property type="match status" value="1"/>
</dbReference>
<dbReference type="AlphaFoldDB" id="A0A645BVC1"/>
<dbReference type="Gene3D" id="3.40.50.150">
    <property type="entry name" value="Vaccinia Virus protein VP39"/>
    <property type="match status" value="1"/>
</dbReference>
<accession>A0A645BVC1</accession>
<protein>
    <recommendedName>
        <fullName evidence="2">Ubiquinone biosynthesis O-methyltransferase</fullName>
    </recommendedName>
</protein>
<evidence type="ECO:0008006" key="2">
    <source>
        <dbReference type="Google" id="ProtNLM"/>
    </source>
</evidence>
<dbReference type="EMBL" id="VSSQ01021527">
    <property type="protein sequence ID" value="MPM67163.1"/>
    <property type="molecule type" value="Genomic_DNA"/>
</dbReference>
<gene>
    <name evidence="1" type="ORF">SDC9_114080</name>
</gene>
<sequence length="196" mass="21969">MLDAGCACGHLVRALREIGIEAYGIDISEYAVGMAAPEIRDYCRAGSLTEPLPPGLPERYDLAVNIEVLEHIPEAGALTALERLTGYSDRILFSSSPDDVAEATHVNVHEPEYWIGAFAAAGFRVREDCRFACVAPQCLVFERSTEPVEAKAECSRLLWRLARDCFELDGRCRMFSESIFGRMERRYHAIRRIIGR</sequence>
<dbReference type="Pfam" id="PF13489">
    <property type="entry name" value="Methyltransf_23"/>
    <property type="match status" value="1"/>
</dbReference>